<dbReference type="Gene3D" id="3.40.50.150">
    <property type="entry name" value="Vaccinia Virus protein VP39"/>
    <property type="match status" value="1"/>
</dbReference>
<dbReference type="InterPro" id="IPR050723">
    <property type="entry name" value="CFA/CMAS"/>
</dbReference>
<dbReference type="RefSeq" id="WP_013009798.1">
    <property type="nucleotide sequence ID" value="NC_013943.1"/>
</dbReference>
<dbReference type="KEGG" id="dap:Dacet_0456"/>
<sequence>MNYELNDIINEYNCSSRCDKEYEKVKWGSQEKMENRFRFVLSELNISSGIKVLDVGCGTGGFIKMLLQRFPHVNATGIDVSDELLKYASDKIANPDVRLIRSDFLALTCEKYDFITCIGVLQKTNMKLSDFFKKAADCLNSGGKLFVDTKNINWEMFSKGLTPETTHSWFDIEDIFKAGNEAGLKLVSYGGFNPETGEKTETDMSHTMYIIMEI</sequence>
<dbReference type="eggNOG" id="COG2230">
    <property type="taxonomic scope" value="Bacteria"/>
</dbReference>
<feature type="domain" description="Methyltransferase" evidence="1">
    <location>
        <begin position="52"/>
        <end position="143"/>
    </location>
</feature>
<dbReference type="InterPro" id="IPR041698">
    <property type="entry name" value="Methyltransf_25"/>
</dbReference>
<evidence type="ECO:0000313" key="3">
    <source>
        <dbReference type="Proteomes" id="UP000002012"/>
    </source>
</evidence>
<proteinExistence type="predicted"/>
<dbReference type="GO" id="GO:0008168">
    <property type="term" value="F:methyltransferase activity"/>
    <property type="evidence" value="ECO:0007669"/>
    <property type="project" value="UniProtKB-KW"/>
</dbReference>
<dbReference type="PANTHER" id="PTHR43667">
    <property type="entry name" value="CYCLOPROPANE-FATTY-ACYL-PHOSPHOLIPID SYNTHASE"/>
    <property type="match status" value="1"/>
</dbReference>
<dbReference type="InterPro" id="IPR029063">
    <property type="entry name" value="SAM-dependent_MTases_sf"/>
</dbReference>
<dbReference type="SUPFAM" id="SSF53335">
    <property type="entry name" value="S-adenosyl-L-methionine-dependent methyltransferases"/>
    <property type="match status" value="1"/>
</dbReference>
<dbReference type="FunCoup" id="D4H3H0">
    <property type="interactions" value="362"/>
</dbReference>
<dbReference type="PaxDb" id="522772-Dacet_0456"/>
<evidence type="ECO:0000313" key="2">
    <source>
        <dbReference type="EMBL" id="ADD67254.1"/>
    </source>
</evidence>
<dbReference type="Proteomes" id="UP000002012">
    <property type="component" value="Chromosome"/>
</dbReference>
<reference evidence="2 3" key="1">
    <citation type="journal article" date="2010" name="Stand. Genomic Sci.">
        <title>Complete genome sequence of Denitrovibrio acetiphilus type strain (N2460).</title>
        <authorList>
            <person name="Kiss H."/>
            <person name="Lang E."/>
            <person name="Lapidus A."/>
            <person name="Copeland A."/>
            <person name="Nolan M."/>
            <person name="Glavina Del Rio T."/>
            <person name="Chen F."/>
            <person name="Lucas S."/>
            <person name="Tice H."/>
            <person name="Cheng J.F."/>
            <person name="Han C."/>
            <person name="Goodwin L."/>
            <person name="Pitluck S."/>
            <person name="Liolios K."/>
            <person name="Pati A."/>
            <person name="Ivanova N."/>
            <person name="Mavromatis K."/>
            <person name="Chen A."/>
            <person name="Palaniappan K."/>
            <person name="Land M."/>
            <person name="Hauser L."/>
            <person name="Chang Y.J."/>
            <person name="Jeffries C.D."/>
            <person name="Detter J.C."/>
            <person name="Brettin T."/>
            <person name="Spring S."/>
            <person name="Rohde M."/>
            <person name="Goker M."/>
            <person name="Woyke T."/>
            <person name="Bristow J."/>
            <person name="Eisen J.A."/>
            <person name="Markowitz V."/>
            <person name="Hugenholtz P."/>
            <person name="Kyrpides N.C."/>
            <person name="Klenk H.P."/>
        </authorList>
    </citation>
    <scope>NUCLEOTIDE SEQUENCE [LARGE SCALE GENOMIC DNA]</scope>
    <source>
        <strain evidence="3">DSM 12809 / NBRC 114555 / N2460</strain>
    </source>
</reference>
<organism evidence="2 3">
    <name type="scientific">Denitrovibrio acetiphilus (strain DSM 12809 / NBRC 114555 / N2460)</name>
    <dbReference type="NCBI Taxonomy" id="522772"/>
    <lineage>
        <taxon>Bacteria</taxon>
        <taxon>Pseudomonadati</taxon>
        <taxon>Deferribacterota</taxon>
        <taxon>Deferribacteres</taxon>
        <taxon>Deferribacterales</taxon>
        <taxon>Geovibrionaceae</taxon>
        <taxon>Denitrovibrio</taxon>
    </lineage>
</organism>
<dbReference type="HOGENOM" id="CLU_1287078_0_0_0"/>
<dbReference type="AlphaFoldDB" id="D4H3H0"/>
<keyword evidence="2" id="KW-0489">Methyltransferase</keyword>
<dbReference type="STRING" id="522772.Dacet_0456"/>
<evidence type="ECO:0000259" key="1">
    <source>
        <dbReference type="Pfam" id="PF13649"/>
    </source>
</evidence>
<accession>D4H3H0</accession>
<name>D4H3H0_DENA2</name>
<protein>
    <submittedName>
        <fullName evidence="2">Methyltransferase type 11</fullName>
    </submittedName>
</protein>
<dbReference type="PANTHER" id="PTHR43667:SF2">
    <property type="entry name" value="FATTY ACID C-METHYL TRANSFERASE"/>
    <property type="match status" value="1"/>
</dbReference>
<dbReference type="InParanoid" id="D4H3H0"/>
<dbReference type="Pfam" id="PF13649">
    <property type="entry name" value="Methyltransf_25"/>
    <property type="match status" value="1"/>
</dbReference>
<dbReference type="CDD" id="cd02440">
    <property type="entry name" value="AdoMet_MTases"/>
    <property type="match status" value="1"/>
</dbReference>
<dbReference type="EMBL" id="CP001968">
    <property type="protein sequence ID" value="ADD67254.1"/>
    <property type="molecule type" value="Genomic_DNA"/>
</dbReference>
<gene>
    <name evidence="2" type="ordered locus">Dacet_0456</name>
</gene>
<keyword evidence="2" id="KW-0808">Transferase</keyword>
<dbReference type="GO" id="GO:0032259">
    <property type="term" value="P:methylation"/>
    <property type="evidence" value="ECO:0007669"/>
    <property type="project" value="UniProtKB-KW"/>
</dbReference>
<keyword evidence="3" id="KW-1185">Reference proteome</keyword>